<comment type="caution">
    <text evidence="1">The sequence shown here is derived from an EMBL/GenBank/DDBJ whole genome shotgun (WGS) entry which is preliminary data.</text>
</comment>
<reference evidence="1 2" key="1">
    <citation type="submission" date="2020-07" db="EMBL/GenBank/DDBJ databases">
        <title>Genomic Encyclopedia of Type Strains, Phase IV (KMG-V): Genome sequencing to study the core and pangenomes of soil and plant-associated prokaryotes.</title>
        <authorList>
            <person name="Whitman W."/>
        </authorList>
    </citation>
    <scope>NUCLEOTIDE SEQUENCE [LARGE SCALE GENOMIC DNA]</scope>
    <source>
        <strain evidence="1 2">C14</strain>
    </source>
</reference>
<name>A0A7J9PW46_METMI</name>
<dbReference type="Proteomes" id="UP000571751">
    <property type="component" value="Unassembled WGS sequence"/>
</dbReference>
<proteinExistence type="predicted"/>
<accession>A0A7J9PW46</accession>
<protein>
    <submittedName>
        <fullName evidence="1">Uncharacterized protein</fullName>
    </submittedName>
</protein>
<sequence>MGKKERIWIRVDGKSVVDHKIDAKKLAEILSNFQEMVYRIKPRWSRNSDYTVYVDKIEKGSTQIGIDHRSDSQNLHNTYGIVNDLVLGVNDATSSEELGKCLNAENNEGLVSELLRHTGKFWSNSDDEISIYYAEDPNDDKKEAIILKPEKKALFEKLDIELHTPIRTHKYGVLTALNSDLKHFELKTSEHKIKGNYDKLLPEVQKELKEYFEKPVKIHGKYDRIKKEFLEIYSISHSTDVEMDVFGPCELPESVNRAVDELLNGFENLMKQTGTLYTYLSSPNKELIDAIEKLEGTLDFEYCAEKREDAVWDYNGVLMLFLKKYTPNDTNPALKELMNIFNEYLYYILLPIPEKIKNGEITEYGLGTYDPIMDGYIAKLDMELRALKKKYAHMLPTYQELRDEAGIIELDDELKEEIKKIL</sequence>
<organism evidence="1 2">
    <name type="scientific">Methanococcus maripaludis</name>
    <name type="common">Methanococcus deltae</name>
    <dbReference type="NCBI Taxonomy" id="39152"/>
    <lineage>
        <taxon>Archaea</taxon>
        <taxon>Methanobacteriati</taxon>
        <taxon>Methanobacteriota</taxon>
        <taxon>Methanomada group</taxon>
        <taxon>Methanococci</taxon>
        <taxon>Methanococcales</taxon>
        <taxon>Methanococcaceae</taxon>
        <taxon>Methanococcus</taxon>
    </lineage>
</organism>
<evidence type="ECO:0000313" key="2">
    <source>
        <dbReference type="Proteomes" id="UP000571751"/>
    </source>
</evidence>
<dbReference type="AlphaFoldDB" id="A0A7J9PW46"/>
<gene>
    <name evidence="1" type="ORF">HNP95_001059</name>
</gene>
<dbReference type="EMBL" id="JACDUP010000002">
    <property type="protein sequence ID" value="MBA2868880.1"/>
    <property type="molecule type" value="Genomic_DNA"/>
</dbReference>
<dbReference type="RefSeq" id="WP_181508023.1">
    <property type="nucleotide sequence ID" value="NZ_JACDUP010000002.1"/>
</dbReference>
<evidence type="ECO:0000313" key="1">
    <source>
        <dbReference type="EMBL" id="MBA2868880.1"/>
    </source>
</evidence>